<dbReference type="GO" id="GO:0005737">
    <property type="term" value="C:cytoplasm"/>
    <property type="evidence" value="ECO:0007669"/>
    <property type="project" value="UniProtKB-SubCell"/>
</dbReference>
<dbReference type="AlphaFoldDB" id="A0A6N8SH70"/>
<organism evidence="8 9">
    <name type="scientific">Shinella kummerowiae</name>
    <dbReference type="NCBI Taxonomy" id="417745"/>
    <lineage>
        <taxon>Bacteria</taxon>
        <taxon>Pseudomonadati</taxon>
        <taxon>Pseudomonadota</taxon>
        <taxon>Alphaproteobacteria</taxon>
        <taxon>Hyphomicrobiales</taxon>
        <taxon>Rhizobiaceae</taxon>
        <taxon>Shinella</taxon>
    </lineage>
</organism>
<feature type="binding site" evidence="5">
    <location>
        <begin position="10"/>
        <end position="15"/>
    </location>
    <ligand>
        <name>ATP</name>
        <dbReference type="ChEBI" id="CHEBI:30616"/>
    </ligand>
</feature>
<comment type="similarity">
    <text evidence="5 6">Belongs to the adenylate kinase family.</text>
</comment>
<dbReference type="PANTHER" id="PTHR23359">
    <property type="entry name" value="NUCLEOTIDE KINASE"/>
    <property type="match status" value="1"/>
</dbReference>
<gene>
    <name evidence="5" type="primary">adk</name>
    <name evidence="8" type="ORF">GR138_13620</name>
</gene>
<dbReference type="InterPro" id="IPR027417">
    <property type="entry name" value="P-loop_NTPase"/>
</dbReference>
<dbReference type="UniPathway" id="UPA00588">
    <property type="reaction ID" value="UER00649"/>
</dbReference>
<comment type="pathway">
    <text evidence="5">Purine metabolism; AMP biosynthesis via salvage pathway; AMP from ADP: step 1/1.</text>
</comment>
<dbReference type="Proteomes" id="UP000435802">
    <property type="component" value="Unassembled WGS sequence"/>
</dbReference>
<feature type="region of interest" description="NMP" evidence="5">
    <location>
        <begin position="30"/>
        <end position="59"/>
    </location>
</feature>
<keyword evidence="9" id="KW-1185">Reference proteome</keyword>
<feature type="binding site" evidence="5">
    <location>
        <position position="36"/>
    </location>
    <ligand>
        <name>AMP</name>
        <dbReference type="ChEBI" id="CHEBI:456215"/>
    </ligand>
</feature>
<feature type="binding site" evidence="5">
    <location>
        <begin position="57"/>
        <end position="59"/>
    </location>
    <ligand>
        <name>AMP</name>
        <dbReference type="ChEBI" id="CHEBI:456215"/>
    </ligand>
</feature>
<reference evidence="8 9" key="1">
    <citation type="submission" date="2019-12" db="EMBL/GenBank/DDBJ databases">
        <title>Shinella kummerowiae sp. nov., a symbiotic bacterium isolated from root nodules of the herbal legume Kummerowia stipulacea.</title>
        <authorList>
            <person name="Gao J."/>
        </authorList>
    </citation>
    <scope>NUCLEOTIDE SEQUENCE [LARGE SCALE GENOMIC DNA]</scope>
    <source>
        <strain evidence="8 9">CCBAU 25048</strain>
    </source>
</reference>
<keyword evidence="2 5" id="KW-0545">Nucleotide biosynthesis</keyword>
<comment type="caution">
    <text evidence="8">The sequence shown here is derived from an EMBL/GenBank/DDBJ whole genome shotgun (WGS) entry which is preliminary data.</text>
</comment>
<keyword evidence="5" id="KW-0963">Cytoplasm</keyword>
<comment type="subcellular location">
    <subcellularLocation>
        <location evidence="5 7">Cytoplasm</location>
    </subcellularLocation>
</comment>
<comment type="function">
    <text evidence="5">Catalyzes the reversible transfer of the terminal phosphate group between ATP and AMP. Plays an important role in cellular energy homeostasis and in adenine nucleotide metabolism.</text>
</comment>
<comment type="subunit">
    <text evidence="5 7">Monomer.</text>
</comment>
<feature type="binding site" evidence="5">
    <location>
        <begin position="85"/>
        <end position="88"/>
    </location>
    <ligand>
        <name>AMP</name>
        <dbReference type="ChEBI" id="CHEBI:456215"/>
    </ligand>
</feature>
<sequence>MRLIFLGPPGAGKGTQAKLLTEKHGIPQLSTGDMLRAAVAAGTDVGKRAKAVMDAGQLVSDAIVNEIVSDRVDSADCAKGFILDGYPRTVPQAEALDKILAGKGIALDAVIELKVDEDALVKRMENRVAETIAAGGTVRSDDNPEAFKRRLTEYREKTAPLSSYYASTGKLQTVDGMANVDVVTAEIDGILEKA</sequence>
<evidence type="ECO:0000313" key="9">
    <source>
        <dbReference type="Proteomes" id="UP000435802"/>
    </source>
</evidence>
<dbReference type="InterPro" id="IPR006259">
    <property type="entry name" value="Adenyl_kin_sub"/>
</dbReference>
<dbReference type="InterPro" id="IPR000850">
    <property type="entry name" value="Adenylat/UMP-CMP_kin"/>
</dbReference>
<feature type="binding site" evidence="5">
    <location>
        <position position="31"/>
    </location>
    <ligand>
        <name>AMP</name>
        <dbReference type="ChEBI" id="CHEBI:456215"/>
    </ligand>
</feature>
<keyword evidence="4 5" id="KW-0418">Kinase</keyword>
<feature type="binding site" evidence="5">
    <location>
        <position position="139"/>
    </location>
    <ligand>
        <name>AMP</name>
        <dbReference type="ChEBI" id="CHEBI:456215"/>
    </ligand>
</feature>
<feature type="binding site" evidence="5">
    <location>
        <position position="127"/>
    </location>
    <ligand>
        <name>ATP</name>
        <dbReference type="ChEBI" id="CHEBI:30616"/>
    </ligand>
</feature>
<dbReference type="SUPFAM" id="SSF52540">
    <property type="entry name" value="P-loop containing nucleoside triphosphate hydrolases"/>
    <property type="match status" value="1"/>
</dbReference>
<dbReference type="Gene3D" id="3.40.50.300">
    <property type="entry name" value="P-loop containing nucleotide triphosphate hydrolases"/>
    <property type="match status" value="1"/>
</dbReference>
<evidence type="ECO:0000313" key="8">
    <source>
        <dbReference type="EMBL" id="MXN46232.1"/>
    </source>
</evidence>
<dbReference type="NCBIfam" id="NF001381">
    <property type="entry name" value="PRK00279.1-3"/>
    <property type="match status" value="1"/>
</dbReference>
<dbReference type="EC" id="2.7.4.3" evidence="5 7"/>
<keyword evidence="3 5" id="KW-0547">Nucleotide-binding</keyword>
<feature type="binding site" evidence="5">
    <location>
        <position position="178"/>
    </location>
    <ligand>
        <name>ATP</name>
        <dbReference type="ChEBI" id="CHEBI:30616"/>
    </ligand>
</feature>
<evidence type="ECO:0000256" key="7">
    <source>
        <dbReference type="RuleBase" id="RU003331"/>
    </source>
</evidence>
<evidence type="ECO:0000256" key="5">
    <source>
        <dbReference type="HAMAP-Rule" id="MF_00235"/>
    </source>
</evidence>
<feature type="binding site" evidence="5">
    <location>
        <position position="92"/>
    </location>
    <ligand>
        <name>AMP</name>
        <dbReference type="ChEBI" id="CHEBI:456215"/>
    </ligand>
</feature>
<dbReference type="NCBIfam" id="NF011104">
    <property type="entry name" value="PRK14531.1"/>
    <property type="match status" value="1"/>
</dbReference>
<keyword evidence="1 5" id="KW-0808">Transferase</keyword>
<dbReference type="GO" id="GO:0005524">
    <property type="term" value="F:ATP binding"/>
    <property type="evidence" value="ECO:0007669"/>
    <property type="project" value="UniProtKB-UniRule"/>
</dbReference>
<dbReference type="NCBIfam" id="NF011100">
    <property type="entry name" value="PRK14527.1"/>
    <property type="match status" value="1"/>
</dbReference>
<dbReference type="PRINTS" id="PR00094">
    <property type="entry name" value="ADENYLTKNASE"/>
</dbReference>
<dbReference type="GO" id="GO:0044209">
    <property type="term" value="P:AMP salvage"/>
    <property type="evidence" value="ECO:0007669"/>
    <property type="project" value="UniProtKB-UniRule"/>
</dbReference>
<feature type="binding site" evidence="5">
    <location>
        <position position="150"/>
    </location>
    <ligand>
        <name>AMP</name>
        <dbReference type="ChEBI" id="CHEBI:456215"/>
    </ligand>
</feature>
<dbReference type="OrthoDB" id="9805030at2"/>
<proteinExistence type="inferred from homology"/>
<comment type="caution">
    <text evidence="5">Lacks conserved residue(s) required for the propagation of feature annotation.</text>
</comment>
<dbReference type="EMBL" id="WUMK01000004">
    <property type="protein sequence ID" value="MXN46232.1"/>
    <property type="molecule type" value="Genomic_DNA"/>
</dbReference>
<dbReference type="NCBIfam" id="TIGR01351">
    <property type="entry name" value="adk"/>
    <property type="match status" value="1"/>
</dbReference>
<dbReference type="GO" id="GO:0004017">
    <property type="term" value="F:AMP kinase activity"/>
    <property type="evidence" value="ECO:0007669"/>
    <property type="project" value="UniProtKB-UniRule"/>
</dbReference>
<protein>
    <recommendedName>
        <fullName evidence="5 7">Adenylate kinase</fullName>
        <shortName evidence="5">AK</shortName>
        <ecNumber evidence="5 7">2.7.4.3</ecNumber>
    </recommendedName>
    <alternativeName>
        <fullName evidence="5">ATP-AMP transphosphorylase</fullName>
    </alternativeName>
    <alternativeName>
        <fullName evidence="5">ATP:AMP phosphotransferase</fullName>
    </alternativeName>
    <alternativeName>
        <fullName evidence="5">Adenylate monophosphate kinase</fullName>
    </alternativeName>
</protein>
<comment type="catalytic activity">
    <reaction evidence="5 7">
        <text>AMP + ATP = 2 ADP</text>
        <dbReference type="Rhea" id="RHEA:12973"/>
        <dbReference type="ChEBI" id="CHEBI:30616"/>
        <dbReference type="ChEBI" id="CHEBI:456215"/>
        <dbReference type="ChEBI" id="CHEBI:456216"/>
        <dbReference type="EC" id="2.7.4.3"/>
    </reaction>
</comment>
<evidence type="ECO:0000256" key="4">
    <source>
        <dbReference type="ARBA" id="ARBA00022777"/>
    </source>
</evidence>
<comment type="domain">
    <text evidence="5">Consists of three domains, a large central CORE domain and two small peripheral domains, NMPbind and LID, which undergo movements during catalysis. The LID domain closes over the site of phosphoryl transfer upon ATP binding. Assembling and dissambling the active center during each catalytic cycle provides an effective means to prevent ATP hydrolysis.</text>
</comment>
<dbReference type="PROSITE" id="PS00113">
    <property type="entry name" value="ADENYLATE_KINASE"/>
    <property type="match status" value="1"/>
</dbReference>
<evidence type="ECO:0000256" key="3">
    <source>
        <dbReference type="ARBA" id="ARBA00022741"/>
    </source>
</evidence>
<dbReference type="CDD" id="cd01428">
    <property type="entry name" value="ADK"/>
    <property type="match status" value="1"/>
</dbReference>
<keyword evidence="5 7" id="KW-0067">ATP-binding</keyword>
<dbReference type="NCBIfam" id="NF011101">
    <property type="entry name" value="PRK14528.1"/>
    <property type="match status" value="1"/>
</dbReference>
<dbReference type="InterPro" id="IPR033690">
    <property type="entry name" value="Adenylat_kinase_CS"/>
</dbReference>
<dbReference type="Pfam" id="PF00406">
    <property type="entry name" value="ADK"/>
    <property type="match status" value="1"/>
</dbReference>
<name>A0A6N8SH70_9HYPH</name>
<evidence type="ECO:0000256" key="6">
    <source>
        <dbReference type="RuleBase" id="RU003330"/>
    </source>
</evidence>
<dbReference type="RefSeq" id="WP_160859762.1">
    <property type="nucleotide sequence ID" value="NZ_JAODWE010000001.1"/>
</dbReference>
<evidence type="ECO:0000256" key="1">
    <source>
        <dbReference type="ARBA" id="ARBA00022679"/>
    </source>
</evidence>
<evidence type="ECO:0000256" key="2">
    <source>
        <dbReference type="ARBA" id="ARBA00022727"/>
    </source>
</evidence>
<dbReference type="NCBIfam" id="NF011105">
    <property type="entry name" value="PRK14532.1"/>
    <property type="match status" value="1"/>
</dbReference>
<dbReference type="HAMAP" id="MF_00235">
    <property type="entry name" value="Adenylate_kinase_Adk"/>
    <property type="match status" value="1"/>
</dbReference>
<accession>A0A6N8SH70</accession>